<protein>
    <recommendedName>
        <fullName evidence="5">DUF3558 domain-containing protein</fullName>
    </recommendedName>
</protein>
<reference evidence="3 4" key="1">
    <citation type="submission" date="2019-03" db="EMBL/GenBank/DDBJ databases">
        <title>Draft genome sequences of novel Actinobacteria.</title>
        <authorList>
            <person name="Sahin N."/>
            <person name="Ay H."/>
            <person name="Saygin H."/>
        </authorList>
    </citation>
    <scope>NUCLEOTIDE SEQUENCE [LARGE SCALE GENOMIC DNA]</scope>
    <source>
        <strain evidence="3 4">KC310</strain>
    </source>
</reference>
<sequence length="421" mass="44366">MPGQPASNQAPDRTEPKTPDRPATNQTTPEQTAAERNMPGRPGTGQGVAGRAAAGGGVPGRADGTGAPEDRAPTIRVRPGPGGQERRGAGDRPAGTLRLDHPGGGAETEDPAARLRRLLHALLAEDPARRPDAWTAQRTMRDIAAAERMGRADRATGKTTVELRLGRRPALRARPWALAAVAACLAVVVAGTSAGVAAAFVPDRTATVASSTAGPPSGGGRGGTPSPAGTTRTPPPANLPATPVVPAGADSGTGDVTTQPDICRLLTDEQLAQLVPDMDEPFPFEQRSCDWSSDVSVDVPDRLTYTLKVGVERSEDVGEARQNFAFARDSAYRMAHATLDGTIVYREPRKLEGLGNEAFAADWTHVAKTNSEPAFTAAVHFRFSNAVVTVEYRRHVEDDQRMRELAVQAARWVGMALARGN</sequence>
<evidence type="ECO:0008006" key="5">
    <source>
        <dbReference type="Google" id="ProtNLM"/>
    </source>
</evidence>
<keyword evidence="2" id="KW-1133">Transmembrane helix</keyword>
<evidence type="ECO:0000256" key="2">
    <source>
        <dbReference type="SAM" id="Phobius"/>
    </source>
</evidence>
<dbReference type="Proteomes" id="UP000295258">
    <property type="component" value="Unassembled WGS sequence"/>
</dbReference>
<organism evidence="3 4">
    <name type="scientific">Nonomuraea deserti</name>
    <dbReference type="NCBI Taxonomy" id="1848322"/>
    <lineage>
        <taxon>Bacteria</taxon>
        <taxon>Bacillati</taxon>
        <taxon>Actinomycetota</taxon>
        <taxon>Actinomycetes</taxon>
        <taxon>Streptosporangiales</taxon>
        <taxon>Streptosporangiaceae</taxon>
        <taxon>Nonomuraea</taxon>
    </lineage>
</organism>
<dbReference type="AlphaFoldDB" id="A0A4R4V7F9"/>
<feature type="transmembrane region" description="Helical" evidence="2">
    <location>
        <begin position="176"/>
        <end position="201"/>
    </location>
</feature>
<dbReference type="EMBL" id="SMKO01000081">
    <property type="protein sequence ID" value="TDD01198.1"/>
    <property type="molecule type" value="Genomic_DNA"/>
</dbReference>
<comment type="caution">
    <text evidence="3">The sequence shown here is derived from an EMBL/GenBank/DDBJ whole genome shotgun (WGS) entry which is preliminary data.</text>
</comment>
<name>A0A4R4V7F9_9ACTN</name>
<feature type="region of interest" description="Disordered" evidence="1">
    <location>
        <begin position="1"/>
        <end position="109"/>
    </location>
</feature>
<gene>
    <name evidence="3" type="ORF">E1292_26700</name>
</gene>
<evidence type="ECO:0000256" key="1">
    <source>
        <dbReference type="SAM" id="MobiDB-lite"/>
    </source>
</evidence>
<keyword evidence="2" id="KW-0472">Membrane</keyword>
<keyword evidence="2" id="KW-0812">Transmembrane</keyword>
<keyword evidence="4" id="KW-1185">Reference proteome</keyword>
<accession>A0A4R4V7F9</accession>
<evidence type="ECO:0000313" key="3">
    <source>
        <dbReference type="EMBL" id="TDD01198.1"/>
    </source>
</evidence>
<feature type="compositionally biased region" description="Polar residues" evidence="1">
    <location>
        <begin position="1"/>
        <end position="11"/>
    </location>
</feature>
<feature type="compositionally biased region" description="Gly residues" evidence="1">
    <location>
        <begin position="42"/>
        <end position="59"/>
    </location>
</feature>
<feature type="region of interest" description="Disordered" evidence="1">
    <location>
        <begin position="208"/>
        <end position="253"/>
    </location>
</feature>
<proteinExistence type="predicted"/>
<evidence type="ECO:0000313" key="4">
    <source>
        <dbReference type="Proteomes" id="UP000295258"/>
    </source>
</evidence>